<dbReference type="PANTHER" id="PTHR44586:SF14">
    <property type="entry name" value="F-BOX DOMAIN CONTAINING PROTEIN, EXPRESSED"/>
    <property type="match status" value="1"/>
</dbReference>
<reference evidence="3" key="1">
    <citation type="submission" date="2019-03" db="EMBL/GenBank/DDBJ databases">
        <title>WGS assembly of Setaria viridis.</title>
        <authorList>
            <person name="Huang P."/>
            <person name="Jenkins J."/>
            <person name="Grimwood J."/>
            <person name="Barry K."/>
            <person name="Healey A."/>
            <person name="Mamidi S."/>
            <person name="Sreedasyam A."/>
            <person name="Shu S."/>
            <person name="Feldman M."/>
            <person name="Wu J."/>
            <person name="Yu Y."/>
            <person name="Chen C."/>
            <person name="Johnson J."/>
            <person name="Rokhsar D."/>
            <person name="Baxter I."/>
            <person name="Schmutz J."/>
            <person name="Brutnell T."/>
            <person name="Kellogg E."/>
        </authorList>
    </citation>
    <scope>NUCLEOTIDE SEQUENCE [LARGE SCALE GENOMIC DNA]</scope>
</reference>
<dbReference type="EMBL" id="CM016559">
    <property type="protein sequence ID" value="TKW01438.1"/>
    <property type="molecule type" value="Genomic_DNA"/>
</dbReference>
<organism evidence="3 4">
    <name type="scientific">Setaria viridis</name>
    <name type="common">Green bristlegrass</name>
    <name type="synonym">Setaria italica subsp. viridis</name>
    <dbReference type="NCBI Taxonomy" id="4556"/>
    <lineage>
        <taxon>Eukaryota</taxon>
        <taxon>Viridiplantae</taxon>
        <taxon>Streptophyta</taxon>
        <taxon>Embryophyta</taxon>
        <taxon>Tracheophyta</taxon>
        <taxon>Spermatophyta</taxon>
        <taxon>Magnoliopsida</taxon>
        <taxon>Liliopsida</taxon>
        <taxon>Poales</taxon>
        <taxon>Poaceae</taxon>
        <taxon>PACMAD clade</taxon>
        <taxon>Panicoideae</taxon>
        <taxon>Panicodae</taxon>
        <taxon>Paniceae</taxon>
        <taxon>Cenchrinae</taxon>
        <taxon>Setaria</taxon>
    </lineage>
</organism>
<evidence type="ECO:0000259" key="2">
    <source>
        <dbReference type="Pfam" id="PF03478"/>
    </source>
</evidence>
<dbReference type="AlphaFoldDB" id="A0A4U6TGL9"/>
<feature type="region of interest" description="Disordered" evidence="1">
    <location>
        <begin position="326"/>
        <end position="361"/>
    </location>
</feature>
<evidence type="ECO:0000313" key="4">
    <source>
        <dbReference type="Proteomes" id="UP000298652"/>
    </source>
</evidence>
<evidence type="ECO:0000313" key="3">
    <source>
        <dbReference type="EMBL" id="TKW01438.1"/>
    </source>
</evidence>
<feature type="compositionally biased region" description="Basic and acidic residues" evidence="1">
    <location>
        <begin position="350"/>
        <end position="361"/>
    </location>
</feature>
<evidence type="ECO:0000256" key="1">
    <source>
        <dbReference type="SAM" id="MobiDB-lite"/>
    </source>
</evidence>
<dbReference type="Gramene" id="TKW01438">
    <property type="protein sequence ID" value="TKW01438"/>
    <property type="gene ID" value="SEVIR_8G180500v2"/>
</dbReference>
<dbReference type="PANTHER" id="PTHR44586">
    <property type="entry name" value="F-BOX DOMAIN CONTAINING PROTEIN, EXPRESSED"/>
    <property type="match status" value="1"/>
</dbReference>
<dbReference type="Pfam" id="PF03478">
    <property type="entry name" value="Beta-prop_KIB1-4"/>
    <property type="match status" value="1"/>
</dbReference>
<dbReference type="OMA" id="GYRCAVY"/>
<accession>A0A4U6TGL9</accession>
<feature type="domain" description="KIB1-4 beta-propeller" evidence="2">
    <location>
        <begin position="66"/>
        <end position="320"/>
    </location>
</feature>
<proteinExistence type="predicted"/>
<dbReference type="Proteomes" id="UP000298652">
    <property type="component" value="Chromosome 8"/>
</dbReference>
<sequence length="361" mass="39526">METAVSRDWSGLHEELILIVMWALGIPDLLRAGAVCASSAAFASPSPCLLYSSAGADDDDDTATIYSPATGAAFKVRLPPPAFRGRHVVGTAHGWVVTDDEASNLQALNPLTGAQVDLPLVTGLHHVEPCPDGRHGRPAYNLYEKELGPDTPSVCTARELRVFIYHRVFLSCSPSAGAGCVVLLMHKQRGEMSYARIGDGRWALITANETVPSGGGYGCAAYNDNDGMWYVLISNCSIYSFDLNGPSPTARKIIQKGILWDDPTSYIVFSPWGDILHIWRYVELRTLTNPIWVPAEHAHEVWDPCSESYTYEMKLYKVDVAPPGRPLPSSTYSTKLRRHPTGERLPGSEAHADWDQDCRGA</sequence>
<protein>
    <recommendedName>
        <fullName evidence="2">KIB1-4 beta-propeller domain-containing protein</fullName>
    </recommendedName>
</protein>
<dbReference type="InterPro" id="IPR005174">
    <property type="entry name" value="KIB1-4_b-propeller"/>
</dbReference>
<gene>
    <name evidence="3" type="ORF">SEVIR_8G180500v2</name>
</gene>
<name>A0A4U6TGL9_SETVI</name>
<keyword evidence="4" id="KW-1185">Reference proteome</keyword>